<feature type="region of interest" description="Disordered" evidence="1">
    <location>
        <begin position="13"/>
        <end position="59"/>
    </location>
</feature>
<proteinExistence type="predicted"/>
<gene>
    <name evidence="2" type="ORF">SAMN05192566_1605</name>
</gene>
<evidence type="ECO:0000313" key="2">
    <source>
        <dbReference type="EMBL" id="SDK54687.1"/>
    </source>
</evidence>
<organism evidence="2 3">
    <name type="scientific">Methylophilus rhizosphaerae</name>
    <dbReference type="NCBI Taxonomy" id="492660"/>
    <lineage>
        <taxon>Bacteria</taxon>
        <taxon>Pseudomonadati</taxon>
        <taxon>Pseudomonadota</taxon>
        <taxon>Betaproteobacteria</taxon>
        <taxon>Nitrosomonadales</taxon>
        <taxon>Methylophilaceae</taxon>
        <taxon>Methylophilus</taxon>
    </lineage>
</organism>
<reference evidence="3" key="1">
    <citation type="submission" date="2016-10" db="EMBL/GenBank/DDBJ databases">
        <authorList>
            <person name="Varghese N."/>
            <person name="Submissions S."/>
        </authorList>
    </citation>
    <scope>NUCLEOTIDE SEQUENCE [LARGE SCALE GENOMIC DNA]</scope>
    <source>
        <strain evidence="3">CBMB127</strain>
    </source>
</reference>
<protein>
    <submittedName>
        <fullName evidence="2">Uncharacterized protein</fullName>
    </submittedName>
</protein>
<name>A0A1G9CSU1_9PROT</name>
<evidence type="ECO:0000313" key="3">
    <source>
        <dbReference type="Proteomes" id="UP000198629"/>
    </source>
</evidence>
<accession>A0A1G9CSU1</accession>
<dbReference type="STRING" id="492660.SAMN05192566_1605"/>
<keyword evidence="3" id="KW-1185">Reference proteome</keyword>
<sequence>MPCISTHHAVDYSFAQPHETTHPVFPEESHKPVKPDPDTPYQPTEPDEPDVQPEIIGDN</sequence>
<dbReference type="AlphaFoldDB" id="A0A1G9CSU1"/>
<evidence type="ECO:0000256" key="1">
    <source>
        <dbReference type="SAM" id="MobiDB-lite"/>
    </source>
</evidence>
<feature type="compositionally biased region" description="Basic and acidic residues" evidence="1">
    <location>
        <begin position="19"/>
        <end position="37"/>
    </location>
</feature>
<dbReference type="Proteomes" id="UP000198629">
    <property type="component" value="Unassembled WGS sequence"/>
</dbReference>
<dbReference type="RefSeq" id="WP_091471623.1">
    <property type="nucleotide sequence ID" value="NZ_FNFX01000003.1"/>
</dbReference>
<dbReference type="OrthoDB" id="8538686at2"/>
<dbReference type="EMBL" id="FNFX01000003">
    <property type="protein sequence ID" value="SDK54687.1"/>
    <property type="molecule type" value="Genomic_DNA"/>
</dbReference>